<dbReference type="CDD" id="cd18773">
    <property type="entry name" value="PDC1_HK_sensor"/>
    <property type="match status" value="1"/>
</dbReference>
<protein>
    <submittedName>
        <fullName evidence="8">Diguanylate cyclase</fullName>
        <ecNumber evidence="8">2.7.7.65</ecNumber>
    </submittedName>
</protein>
<name>A0ABW5QTR1_9BACL</name>
<dbReference type="InterPro" id="IPR000160">
    <property type="entry name" value="GGDEF_dom"/>
</dbReference>
<dbReference type="Proteomes" id="UP001597493">
    <property type="component" value="Unassembled WGS sequence"/>
</dbReference>
<keyword evidence="5 6" id="KW-0472">Membrane</keyword>
<keyword evidence="2" id="KW-1003">Cell membrane</keyword>
<dbReference type="EMBL" id="JBHUMY010000006">
    <property type="protein sequence ID" value="MFD2659826.1"/>
    <property type="molecule type" value="Genomic_DNA"/>
</dbReference>
<dbReference type="PROSITE" id="PS50887">
    <property type="entry name" value="GGDEF"/>
    <property type="match status" value="1"/>
</dbReference>
<comment type="caution">
    <text evidence="8">The sequence shown here is derived from an EMBL/GenBank/DDBJ whole genome shotgun (WGS) entry which is preliminary data.</text>
</comment>
<accession>A0ABW5QTR1</accession>
<evidence type="ECO:0000259" key="7">
    <source>
        <dbReference type="PROSITE" id="PS50887"/>
    </source>
</evidence>
<evidence type="ECO:0000256" key="5">
    <source>
        <dbReference type="ARBA" id="ARBA00023136"/>
    </source>
</evidence>
<evidence type="ECO:0000256" key="6">
    <source>
        <dbReference type="SAM" id="Phobius"/>
    </source>
</evidence>
<comment type="subcellular location">
    <subcellularLocation>
        <location evidence="1">Cell membrane</location>
        <topology evidence="1">Multi-pass membrane protein</topology>
    </subcellularLocation>
</comment>
<dbReference type="SMART" id="SM00267">
    <property type="entry name" value="GGDEF"/>
    <property type="match status" value="1"/>
</dbReference>
<dbReference type="InterPro" id="IPR033479">
    <property type="entry name" value="dCache_1"/>
</dbReference>
<evidence type="ECO:0000256" key="1">
    <source>
        <dbReference type="ARBA" id="ARBA00004651"/>
    </source>
</evidence>
<keyword evidence="9" id="KW-1185">Reference proteome</keyword>
<keyword evidence="8" id="KW-0548">Nucleotidyltransferase</keyword>
<dbReference type="InterPro" id="IPR029787">
    <property type="entry name" value="Nucleotide_cyclase"/>
</dbReference>
<keyword evidence="3 6" id="KW-0812">Transmembrane</keyword>
<dbReference type="InterPro" id="IPR050469">
    <property type="entry name" value="Diguanylate_Cyclase"/>
</dbReference>
<dbReference type="Pfam" id="PF00990">
    <property type="entry name" value="GGDEF"/>
    <property type="match status" value="1"/>
</dbReference>
<reference evidence="9" key="1">
    <citation type="journal article" date="2019" name="Int. J. Syst. Evol. Microbiol.">
        <title>The Global Catalogue of Microorganisms (GCM) 10K type strain sequencing project: providing services to taxonomists for standard genome sequencing and annotation.</title>
        <authorList>
            <consortium name="The Broad Institute Genomics Platform"/>
            <consortium name="The Broad Institute Genome Sequencing Center for Infectious Disease"/>
            <person name="Wu L."/>
            <person name="Ma J."/>
        </authorList>
    </citation>
    <scope>NUCLEOTIDE SEQUENCE [LARGE SCALE GENOMIC DNA]</scope>
    <source>
        <strain evidence="9">TISTR 1827</strain>
    </source>
</reference>
<dbReference type="Gene3D" id="3.30.450.20">
    <property type="entry name" value="PAS domain"/>
    <property type="match status" value="2"/>
</dbReference>
<keyword evidence="4 6" id="KW-1133">Transmembrane helix</keyword>
<evidence type="ECO:0000313" key="9">
    <source>
        <dbReference type="Proteomes" id="UP001597493"/>
    </source>
</evidence>
<dbReference type="SUPFAM" id="SSF55073">
    <property type="entry name" value="Nucleotide cyclase"/>
    <property type="match status" value="1"/>
</dbReference>
<proteinExistence type="predicted"/>
<evidence type="ECO:0000256" key="4">
    <source>
        <dbReference type="ARBA" id="ARBA00022989"/>
    </source>
</evidence>
<evidence type="ECO:0000256" key="3">
    <source>
        <dbReference type="ARBA" id="ARBA00022692"/>
    </source>
</evidence>
<dbReference type="CDD" id="cd12912">
    <property type="entry name" value="PDC2_MCP_like"/>
    <property type="match status" value="1"/>
</dbReference>
<evidence type="ECO:0000313" key="8">
    <source>
        <dbReference type="EMBL" id="MFD2659826.1"/>
    </source>
</evidence>
<dbReference type="Pfam" id="PF02743">
    <property type="entry name" value="dCache_1"/>
    <property type="match status" value="1"/>
</dbReference>
<keyword evidence="8" id="KW-0808">Transferase</keyword>
<feature type="domain" description="GGDEF" evidence="7">
    <location>
        <begin position="396"/>
        <end position="526"/>
    </location>
</feature>
<dbReference type="Gene3D" id="3.30.70.270">
    <property type="match status" value="1"/>
</dbReference>
<organism evidence="8 9">
    <name type="scientific">Paenibacillus thailandensis</name>
    <dbReference type="NCBI Taxonomy" id="393250"/>
    <lineage>
        <taxon>Bacteria</taxon>
        <taxon>Bacillati</taxon>
        <taxon>Bacillota</taxon>
        <taxon>Bacilli</taxon>
        <taxon>Bacillales</taxon>
        <taxon>Paenibacillaceae</taxon>
        <taxon>Paenibacillus</taxon>
    </lineage>
</organism>
<dbReference type="NCBIfam" id="TIGR00254">
    <property type="entry name" value="GGDEF"/>
    <property type="match status" value="1"/>
</dbReference>
<dbReference type="PANTHER" id="PTHR45138">
    <property type="entry name" value="REGULATORY COMPONENTS OF SENSORY TRANSDUCTION SYSTEM"/>
    <property type="match status" value="1"/>
</dbReference>
<dbReference type="EC" id="2.7.7.65" evidence="8"/>
<dbReference type="GO" id="GO:0052621">
    <property type="term" value="F:diguanylate cyclase activity"/>
    <property type="evidence" value="ECO:0007669"/>
    <property type="project" value="UniProtKB-EC"/>
</dbReference>
<sequence>MKVIRRRGQGVKLSVTISTAVLLSVLLTLLINMALGYRAQQNSLYETTLESNAMNARVMSRTANSLLLSMANSIETMAEFITSNSFTEQSLQDYLDYSLNAGYFFNSLILVNSDGVVEATSPGSLHLSGRVLKQGAAKEALESRQPSISKPYTASTGRMIVFVSHPIFGASGQYKGMIAGTIYLQEDNLFNSILGQQLNNANGTYFYVVDSSGYLIYHPNKDRIGESVAGNSVVKKLLRGESGSEEVINTSGKRYLSGYASIPATGWGIVTQTPVAVISEAAGTLMKQMLLYSSPFILLLVLLTFFLFRKFTDPLRQLAHYAGSMTNSDQMAVMPPSIKKWNYEANELSKTITFAIEVLKERSDKLHYEAHTDALTGLMNRRTIDEMMGRWMRERRPFSLILIDMDRFKSVNDTYGHRMGDEVIKFLASVLVDMKGKDDLCCRYGGEEFVLLLPLADTRQAFAKAERIRMRMESENSPTGMPVTLSLGVSSYPCQASKAEELFHQADEALYQAKRHGRNRTVVYGEAAVDDSRYAIPN</sequence>
<dbReference type="SUPFAM" id="SSF103190">
    <property type="entry name" value="Sensory domain-like"/>
    <property type="match status" value="2"/>
</dbReference>
<dbReference type="CDD" id="cd01949">
    <property type="entry name" value="GGDEF"/>
    <property type="match status" value="1"/>
</dbReference>
<dbReference type="PANTHER" id="PTHR45138:SF9">
    <property type="entry name" value="DIGUANYLATE CYCLASE DGCM-RELATED"/>
    <property type="match status" value="1"/>
</dbReference>
<gene>
    <name evidence="8" type="ORF">ACFSW5_06030</name>
</gene>
<feature type="transmembrane region" description="Helical" evidence="6">
    <location>
        <begin position="289"/>
        <end position="308"/>
    </location>
</feature>
<dbReference type="InterPro" id="IPR029151">
    <property type="entry name" value="Sensor-like_sf"/>
</dbReference>
<dbReference type="InterPro" id="IPR043128">
    <property type="entry name" value="Rev_trsase/Diguanyl_cyclase"/>
</dbReference>
<evidence type="ECO:0000256" key="2">
    <source>
        <dbReference type="ARBA" id="ARBA00022475"/>
    </source>
</evidence>
<dbReference type="RefSeq" id="WP_379270505.1">
    <property type="nucleotide sequence ID" value="NZ_JBHUGT010000015.1"/>
</dbReference>